<reference evidence="5" key="1">
    <citation type="submission" date="2022-09" db="EMBL/GenBank/DDBJ databases">
        <title>Comparative genomics and taxonomic characterization of three novel marine species of genus Reichenbachiella exhibiting antioxidant and polysaccharide degradation activities.</title>
        <authorList>
            <person name="Muhammad N."/>
            <person name="Lee Y.-J."/>
            <person name="Ko J."/>
            <person name="Kim S.-G."/>
        </authorList>
    </citation>
    <scope>NUCLEOTIDE SEQUENCE</scope>
    <source>
        <strain evidence="5">BKB1-1</strain>
    </source>
</reference>
<name>A0ABY6CK49_9BACT</name>
<keyword evidence="6" id="KW-1185">Reference proteome</keyword>
<evidence type="ECO:0000259" key="4">
    <source>
        <dbReference type="Pfam" id="PF08125"/>
    </source>
</evidence>
<dbReference type="InterPro" id="IPR008927">
    <property type="entry name" value="6-PGluconate_DH-like_C_sf"/>
</dbReference>
<keyword evidence="2" id="KW-0520">NAD</keyword>
<dbReference type="RefSeq" id="WP_262308340.1">
    <property type="nucleotide sequence ID" value="NZ_CP106679.1"/>
</dbReference>
<dbReference type="EMBL" id="CP106679">
    <property type="protein sequence ID" value="UXP30894.1"/>
    <property type="molecule type" value="Genomic_DNA"/>
</dbReference>
<dbReference type="SUPFAM" id="SSF51735">
    <property type="entry name" value="NAD(P)-binding Rossmann-fold domains"/>
    <property type="match status" value="1"/>
</dbReference>
<sequence length="471" mass="53564">MRELNRQHTDIAALPIKILQFGEGNFLRAFSDWMIDIMNKEGDYQHGIAVVQPIDQGIVHMLQAQDGLYHHVLRGLKDGQPHEETRLISAIQQCINPFKDLAAYKAVVLLPELEMVISNTTEAGIVFNEEDVLPTEGLPKTFPGKVTLLLWERFQHFAAAQDKGLSFIPVELIDKNGQKLKEAILKYAELWSLPAEFSSWVENHNYFANTLVDRIVPGYPKDEIEEIQASIGFKDNLVVASEIFHLWVMEAPEQIQKQFPADKFGLNVIYTNNQAPYRTRKVRVLNGAHTSMVPVALLHGLETVRETVEDNKVGAFVQQIIFEEILPTIDLPQAELEEFANQVIERFKNPFIRHELKSIALNSIPKFKVRVLPTILDYISIKKELPKGLVTALTYLISLYLSDDFEIKDDHNVVEFFHGLKGKALTPEEIVDQVLGQTEFWDQDLREIKGLSDAMIKVMATIESGMAIDRI</sequence>
<feature type="domain" description="Mannitol dehydrogenase N-terminal" evidence="3">
    <location>
        <begin position="17"/>
        <end position="257"/>
    </location>
</feature>
<dbReference type="Gene3D" id="1.10.1040.10">
    <property type="entry name" value="N-(1-d-carboxylethyl)-l-norvaline Dehydrogenase, domain 2"/>
    <property type="match status" value="1"/>
</dbReference>
<dbReference type="Proteomes" id="UP001065174">
    <property type="component" value="Chromosome"/>
</dbReference>
<accession>A0ABY6CK49</accession>
<dbReference type="NCBIfam" id="NF002969">
    <property type="entry name" value="PRK03643.1"/>
    <property type="match status" value="1"/>
</dbReference>
<proteinExistence type="predicted"/>
<dbReference type="Pfam" id="PF01232">
    <property type="entry name" value="Mannitol_dh"/>
    <property type="match status" value="1"/>
</dbReference>
<evidence type="ECO:0000313" key="6">
    <source>
        <dbReference type="Proteomes" id="UP001065174"/>
    </source>
</evidence>
<protein>
    <submittedName>
        <fullName evidence="5">Tagaturonate reductase</fullName>
    </submittedName>
</protein>
<gene>
    <name evidence="5" type="ORF">N6H18_11080</name>
</gene>
<feature type="domain" description="Mannitol dehydrogenase C-terminal" evidence="4">
    <location>
        <begin position="275"/>
        <end position="455"/>
    </location>
</feature>
<dbReference type="InterPro" id="IPR013118">
    <property type="entry name" value="Mannitol_DH_C"/>
</dbReference>
<dbReference type="SUPFAM" id="SSF48179">
    <property type="entry name" value="6-phosphogluconate dehydrogenase C-terminal domain-like"/>
    <property type="match status" value="1"/>
</dbReference>
<dbReference type="PRINTS" id="PR00084">
    <property type="entry name" value="MTLDHDRGNASE"/>
</dbReference>
<evidence type="ECO:0000256" key="1">
    <source>
        <dbReference type="ARBA" id="ARBA00023002"/>
    </source>
</evidence>
<evidence type="ECO:0000256" key="2">
    <source>
        <dbReference type="ARBA" id="ARBA00023027"/>
    </source>
</evidence>
<dbReference type="InterPro" id="IPR013131">
    <property type="entry name" value="Mannitol_DH_N"/>
</dbReference>
<dbReference type="PANTHER" id="PTHR30524">
    <property type="entry name" value="MANNITOL-1-PHOSPHATE 5-DEHYDROGENASE"/>
    <property type="match status" value="1"/>
</dbReference>
<keyword evidence="1" id="KW-0560">Oxidoreductase</keyword>
<dbReference type="Gene3D" id="3.40.50.720">
    <property type="entry name" value="NAD(P)-binding Rossmann-like Domain"/>
    <property type="match status" value="1"/>
</dbReference>
<dbReference type="InterPro" id="IPR036291">
    <property type="entry name" value="NAD(P)-bd_dom_sf"/>
</dbReference>
<dbReference type="InterPro" id="IPR000669">
    <property type="entry name" value="Mannitol_DH"/>
</dbReference>
<evidence type="ECO:0000259" key="3">
    <source>
        <dbReference type="Pfam" id="PF01232"/>
    </source>
</evidence>
<organism evidence="5 6">
    <name type="scientific">Reichenbachiella agarivorans</name>
    <dbReference type="NCBI Taxonomy" id="2979464"/>
    <lineage>
        <taxon>Bacteria</taxon>
        <taxon>Pseudomonadati</taxon>
        <taxon>Bacteroidota</taxon>
        <taxon>Cytophagia</taxon>
        <taxon>Cytophagales</taxon>
        <taxon>Reichenbachiellaceae</taxon>
        <taxon>Reichenbachiella</taxon>
    </lineage>
</organism>
<evidence type="ECO:0000313" key="5">
    <source>
        <dbReference type="EMBL" id="UXP30894.1"/>
    </source>
</evidence>
<dbReference type="InterPro" id="IPR013328">
    <property type="entry name" value="6PGD_dom2"/>
</dbReference>
<dbReference type="Pfam" id="PF08125">
    <property type="entry name" value="Mannitol_dh_C"/>
    <property type="match status" value="1"/>
</dbReference>
<dbReference type="PANTHER" id="PTHR30524:SF0">
    <property type="entry name" value="ALTRONATE OXIDOREDUCTASE-RELATED"/>
    <property type="match status" value="1"/>
</dbReference>